<name>A0AAD1SV76_PELCU</name>
<reference evidence="7" key="1">
    <citation type="submission" date="2022-03" db="EMBL/GenBank/DDBJ databases">
        <authorList>
            <person name="Alioto T."/>
            <person name="Alioto T."/>
            <person name="Gomez Garrido J."/>
        </authorList>
    </citation>
    <scope>NUCLEOTIDE SEQUENCE</scope>
</reference>
<dbReference type="AlphaFoldDB" id="A0AAD1SV76"/>
<evidence type="ECO:0000256" key="3">
    <source>
        <dbReference type="ARBA" id="ARBA00022490"/>
    </source>
</evidence>
<dbReference type="GO" id="GO:0008146">
    <property type="term" value="F:sulfotransferase activity"/>
    <property type="evidence" value="ECO:0007669"/>
    <property type="project" value="InterPro"/>
</dbReference>
<sequence length="576" mass="66959">MDQEMLDTLVKELEKHRFSMGQVQGVPLPGDTCDAWDTIYNFQAREDDVLVATYPKAGTTWAQEILDLILQEGDAKKAMRAPCFMKVPFIDLFPPKPMTSGLDLANAMTCQRLIKTHLPIQLIPPSFWEKNAKVVYVARNAKDCMVSYYFFQKMNKGLPEPGTWDNYFSSFLSGEVPWGSWFDHVIGWWKARDKHQILYVFYEDMIEDPMREIRRMVKFLSKDLSEDVLETIKHHTSFQAMKNNPMTNFSVLPSVVFDQSISAFMRKGTVGDWKNHFTVAQNNVFDEEYKKKMEGQDLTFHTHGLSGIFIVIYTFQERTLRHGQDEKPGTTWAHEIVDLILLEGDTKKAQRAPCFIKVPFIDLVLPKPAKSAVEVANEMESPRLLKTHLPIQLVPPSFWEKNAKVVYVARNAKDCMVSYYYFQKMNKGLPDPGTWDNYFSSFLSGEVPWGSWFDHVIGWWKARDKHQILYIFYEDMIEDPLREIRKITRFLGKNLSEEVLEKIKEQTSFKAMKENPMANYSAFPSSLMDQTISPFMRKGTVGDWKNHFLMSQNIVFEEEYKQKMDGAGLIFRDLLL</sequence>
<evidence type="ECO:0000256" key="4">
    <source>
        <dbReference type="ARBA" id="ARBA00022679"/>
    </source>
</evidence>
<keyword evidence="3" id="KW-0963">Cytoplasm</keyword>
<dbReference type="SUPFAM" id="SSF52540">
    <property type="entry name" value="P-loop containing nucleoside triphosphate hydrolases"/>
    <property type="match status" value="2"/>
</dbReference>
<dbReference type="PANTHER" id="PTHR11783">
    <property type="entry name" value="SULFOTRANSFERASE SULT"/>
    <property type="match status" value="1"/>
</dbReference>
<proteinExistence type="inferred from homology"/>
<comment type="similarity">
    <text evidence="2 5">Belongs to the sulfotransferase 1 family.</text>
</comment>
<evidence type="ECO:0000259" key="6">
    <source>
        <dbReference type="Pfam" id="PF00685"/>
    </source>
</evidence>
<dbReference type="EMBL" id="OW240918">
    <property type="protein sequence ID" value="CAH2308159.1"/>
    <property type="molecule type" value="Genomic_DNA"/>
</dbReference>
<dbReference type="EC" id="2.8.2.-" evidence="5"/>
<dbReference type="Gene3D" id="3.40.50.300">
    <property type="entry name" value="P-loop containing nucleotide triphosphate hydrolases"/>
    <property type="match status" value="2"/>
</dbReference>
<evidence type="ECO:0000256" key="5">
    <source>
        <dbReference type="RuleBase" id="RU361155"/>
    </source>
</evidence>
<dbReference type="Proteomes" id="UP001295444">
    <property type="component" value="Chromosome 07"/>
</dbReference>
<evidence type="ECO:0000313" key="7">
    <source>
        <dbReference type="EMBL" id="CAH2308159.1"/>
    </source>
</evidence>
<keyword evidence="8" id="KW-1185">Reference proteome</keyword>
<evidence type="ECO:0000256" key="1">
    <source>
        <dbReference type="ARBA" id="ARBA00004496"/>
    </source>
</evidence>
<evidence type="ECO:0000313" key="8">
    <source>
        <dbReference type="Proteomes" id="UP001295444"/>
    </source>
</evidence>
<dbReference type="GO" id="GO:0005737">
    <property type="term" value="C:cytoplasm"/>
    <property type="evidence" value="ECO:0007669"/>
    <property type="project" value="UniProtKB-SubCell"/>
</dbReference>
<dbReference type="Pfam" id="PF00685">
    <property type="entry name" value="Sulfotransfer_1"/>
    <property type="match status" value="2"/>
</dbReference>
<organism evidence="7 8">
    <name type="scientific">Pelobates cultripes</name>
    <name type="common">Western spadefoot toad</name>
    <dbReference type="NCBI Taxonomy" id="61616"/>
    <lineage>
        <taxon>Eukaryota</taxon>
        <taxon>Metazoa</taxon>
        <taxon>Chordata</taxon>
        <taxon>Craniata</taxon>
        <taxon>Vertebrata</taxon>
        <taxon>Euteleostomi</taxon>
        <taxon>Amphibia</taxon>
        <taxon>Batrachia</taxon>
        <taxon>Anura</taxon>
        <taxon>Pelobatoidea</taxon>
        <taxon>Pelobatidae</taxon>
        <taxon>Pelobates</taxon>
    </lineage>
</organism>
<keyword evidence="4 5" id="KW-0808">Transferase</keyword>
<comment type="subcellular location">
    <subcellularLocation>
        <location evidence="1">Cytoplasm</location>
    </subcellularLocation>
</comment>
<feature type="domain" description="Sulfotransferase" evidence="6">
    <location>
        <begin position="327"/>
        <end position="567"/>
    </location>
</feature>
<dbReference type="InterPro" id="IPR000863">
    <property type="entry name" value="Sulfotransferase_dom"/>
</dbReference>
<protein>
    <recommendedName>
        <fullName evidence="5">Sulfotransferase</fullName>
        <ecNumber evidence="5">2.8.2.-</ecNumber>
    </recommendedName>
</protein>
<dbReference type="FunFam" id="3.40.50.300:FF:000433">
    <property type="entry name" value="Estrogen sulfotransferase"/>
    <property type="match status" value="2"/>
</dbReference>
<feature type="domain" description="Sulfotransferase" evidence="6">
    <location>
        <begin position="47"/>
        <end position="295"/>
    </location>
</feature>
<evidence type="ECO:0000256" key="2">
    <source>
        <dbReference type="ARBA" id="ARBA00005771"/>
    </source>
</evidence>
<accession>A0AAD1SV76</accession>
<dbReference type="InterPro" id="IPR027417">
    <property type="entry name" value="P-loop_NTPase"/>
</dbReference>
<gene>
    <name evidence="7" type="ORF">PECUL_23A002935</name>
</gene>